<evidence type="ECO:0000313" key="1">
    <source>
        <dbReference type="EMBL" id="KAG5548492.1"/>
    </source>
</evidence>
<organism evidence="1 2">
    <name type="scientific">Rhododendron griersonianum</name>
    <dbReference type="NCBI Taxonomy" id="479676"/>
    <lineage>
        <taxon>Eukaryota</taxon>
        <taxon>Viridiplantae</taxon>
        <taxon>Streptophyta</taxon>
        <taxon>Embryophyta</taxon>
        <taxon>Tracheophyta</taxon>
        <taxon>Spermatophyta</taxon>
        <taxon>Magnoliopsida</taxon>
        <taxon>eudicotyledons</taxon>
        <taxon>Gunneridae</taxon>
        <taxon>Pentapetalae</taxon>
        <taxon>asterids</taxon>
        <taxon>Ericales</taxon>
        <taxon>Ericaceae</taxon>
        <taxon>Ericoideae</taxon>
        <taxon>Rhodoreae</taxon>
        <taxon>Rhododendron</taxon>
    </lineage>
</organism>
<proteinExistence type="predicted"/>
<name>A0AAV6K819_9ERIC</name>
<evidence type="ECO:0000313" key="2">
    <source>
        <dbReference type="Proteomes" id="UP000823749"/>
    </source>
</evidence>
<dbReference type="EMBL" id="JACTNZ010000005">
    <property type="protein sequence ID" value="KAG5548492.1"/>
    <property type="molecule type" value="Genomic_DNA"/>
</dbReference>
<sequence>MTRNPQSQPPPLRLLRRRQNNLLQKDLPTAGRPVGCHWGTGAWSVSPCATTGEVLSLPPSLSLSLSLQRWIRRLYYWLHRFRRCWLRRQIPAGFSICGFSISVSSRALHFDLWICVCV</sequence>
<dbReference type="Proteomes" id="UP000823749">
    <property type="component" value="Chromosome 5"/>
</dbReference>
<keyword evidence="2" id="KW-1185">Reference proteome</keyword>
<reference evidence="1" key="1">
    <citation type="submission" date="2020-08" db="EMBL/GenBank/DDBJ databases">
        <title>Plant Genome Project.</title>
        <authorList>
            <person name="Zhang R.-G."/>
        </authorList>
    </citation>
    <scope>NUCLEOTIDE SEQUENCE</scope>
    <source>
        <strain evidence="1">WSP0</strain>
        <tissue evidence="1">Leaf</tissue>
    </source>
</reference>
<accession>A0AAV6K819</accession>
<dbReference type="AlphaFoldDB" id="A0AAV6K819"/>
<gene>
    <name evidence="1" type="ORF">RHGRI_013994</name>
</gene>
<protein>
    <submittedName>
        <fullName evidence="1">Uncharacterized protein</fullName>
    </submittedName>
</protein>
<comment type="caution">
    <text evidence="1">The sequence shown here is derived from an EMBL/GenBank/DDBJ whole genome shotgun (WGS) entry which is preliminary data.</text>
</comment>